<evidence type="ECO:0000313" key="1">
    <source>
        <dbReference type="EMBL" id="PXF60530.1"/>
    </source>
</evidence>
<comment type="caution">
    <text evidence="1">The sequence shown here is derived from an EMBL/GenBank/DDBJ whole genome shotgun (WGS) entry which is preliminary data.</text>
</comment>
<sequence length="79" mass="8811">MKIPEVKRPPKEILAKVQSLKGKKGMIAAIEPDTGEWFLGKDVLEALKNGRKRYVNGIFYFVRVGYPSAHAQKGGVKQV</sequence>
<proteinExistence type="predicted"/>
<name>A0AC61L2F0_9EURY</name>
<reference evidence="1" key="1">
    <citation type="submission" date="2018-01" db="EMBL/GenBank/DDBJ databases">
        <authorList>
            <person name="Krukenberg V."/>
        </authorList>
    </citation>
    <scope>NUCLEOTIDE SEQUENCE</scope>
    <source>
        <strain evidence="1">E20ANME2</strain>
    </source>
</reference>
<gene>
    <name evidence="1" type="ORF">C4B59_09090</name>
</gene>
<dbReference type="EMBL" id="PQXF01000015">
    <property type="protein sequence ID" value="PXF60530.1"/>
    <property type="molecule type" value="Genomic_DNA"/>
</dbReference>
<dbReference type="Proteomes" id="UP000248329">
    <property type="component" value="Unassembled WGS sequence"/>
</dbReference>
<accession>A0AC61L2F0</accession>
<organism evidence="1 2">
    <name type="scientific">Candidatus Methanogaster sp</name>
    <dbReference type="NCBI Taxonomy" id="3386292"/>
    <lineage>
        <taxon>Archaea</taxon>
        <taxon>Methanobacteriati</taxon>
        <taxon>Methanobacteriota</taxon>
        <taxon>Stenosarchaea group</taxon>
        <taxon>Methanomicrobia</taxon>
        <taxon>Methanosarcinales</taxon>
        <taxon>ANME-2 cluster</taxon>
        <taxon>Candidatus Methanogasteraceae</taxon>
        <taxon>Candidatus Methanogaster</taxon>
    </lineage>
</organism>
<protein>
    <submittedName>
        <fullName evidence="1">Uncharacterized protein</fullName>
    </submittedName>
</protein>
<evidence type="ECO:0000313" key="2">
    <source>
        <dbReference type="Proteomes" id="UP000248329"/>
    </source>
</evidence>